<evidence type="ECO:0000313" key="1">
    <source>
        <dbReference type="EMBL" id="KAH7851256.1"/>
    </source>
</evidence>
<name>A0ACB7YCQ9_9ERIC</name>
<comment type="caution">
    <text evidence="1">The sequence shown here is derived from an EMBL/GenBank/DDBJ whole genome shotgun (WGS) entry which is preliminary data.</text>
</comment>
<protein>
    <submittedName>
        <fullName evidence="1">Uncharacterized protein</fullName>
    </submittedName>
</protein>
<keyword evidence="2" id="KW-1185">Reference proteome</keyword>
<evidence type="ECO:0000313" key="2">
    <source>
        <dbReference type="Proteomes" id="UP000828048"/>
    </source>
</evidence>
<dbReference type="EMBL" id="CM037158">
    <property type="protein sequence ID" value="KAH7851256.1"/>
    <property type="molecule type" value="Genomic_DNA"/>
</dbReference>
<sequence>MALCNSKSSRSSHFQIQQSQSILFSSFTIFLSLLFPSANSISFNLSNFNPNGQDIKYQGYATPVGGVIQLTNDLANTSHQYSVGRATYAHPIHLWDSENGTLTDFNTQFSFIIQALVNVTASGDGLAFFLSPLNATIPNNSFGGFLGLFEDTLALNNTNKQIVAVEFDTVKNFWDPSSEHVGIDVNEIVSVANVTWNTSSWTEVHNIVSWNFSSTLGGSYNSTPGGPPSKGTGHKTNLRLMVGLAVGVGALICGVGLFWFMKWKQIVLRAKNELDLDDSSDDDDLEEEIGPKRFTLVDHGLGSETTVLAGTPGYLAPEYATTGKASKESDVYSFGIVALEIACGRKPVELTRGSGQVELLEWVWSLYGKGQLYEAIDKNLSMEYDEHQVERLMVVGLSCCHPDFKLRPSIRQAINILTFETLLPVLPSQKPVAVYLSPLSSNTTSTIITDSDKDRTQRSSTSHPGSYYSSLSVESSKAPLQLHEDNEQIILL</sequence>
<dbReference type="Proteomes" id="UP000828048">
    <property type="component" value="Chromosome 8"/>
</dbReference>
<gene>
    <name evidence="1" type="ORF">Vadar_009122</name>
</gene>
<organism evidence="1 2">
    <name type="scientific">Vaccinium darrowii</name>
    <dbReference type="NCBI Taxonomy" id="229202"/>
    <lineage>
        <taxon>Eukaryota</taxon>
        <taxon>Viridiplantae</taxon>
        <taxon>Streptophyta</taxon>
        <taxon>Embryophyta</taxon>
        <taxon>Tracheophyta</taxon>
        <taxon>Spermatophyta</taxon>
        <taxon>Magnoliopsida</taxon>
        <taxon>eudicotyledons</taxon>
        <taxon>Gunneridae</taxon>
        <taxon>Pentapetalae</taxon>
        <taxon>asterids</taxon>
        <taxon>Ericales</taxon>
        <taxon>Ericaceae</taxon>
        <taxon>Vaccinioideae</taxon>
        <taxon>Vaccinieae</taxon>
        <taxon>Vaccinium</taxon>
    </lineage>
</organism>
<proteinExistence type="predicted"/>
<reference evidence="1 2" key="1">
    <citation type="journal article" date="2021" name="Hortic Res">
        <title>High-quality reference genome and annotation aids understanding of berry development for evergreen blueberry (Vaccinium darrowii).</title>
        <authorList>
            <person name="Yu J."/>
            <person name="Hulse-Kemp A.M."/>
            <person name="Babiker E."/>
            <person name="Staton M."/>
        </authorList>
    </citation>
    <scope>NUCLEOTIDE SEQUENCE [LARGE SCALE GENOMIC DNA]</scope>
    <source>
        <strain evidence="2">cv. NJ 8807/NJ 8810</strain>
        <tissue evidence="1">Young leaf</tissue>
    </source>
</reference>
<accession>A0ACB7YCQ9</accession>